<protein>
    <submittedName>
        <fullName evidence="1">Uncharacterized protein</fullName>
    </submittedName>
</protein>
<dbReference type="AlphaFoldDB" id="A0A0F9K5B4"/>
<sequence>MHQATPDETEDQMSDDNEQIDVTLRREAVPSLSSPAYSRIHVAVVFKDAALDRDPGTLSTTATERMTALMERAVKLRGHIDAVLNNAEEIEAASRQLWEAEREATEAARYPHEAKMDAIAATVEDVGTFNALVVGGDISCILAHFDKASRHFVEDGHTRNWWGSLTLAQKRHLAEDYCRRHVSSPMAKESQKREVCVVVPICRADCAEIVGMLPGINTISEAVLHIVGRYLAEHRAYTGEYPAEDEEAGTPVCDEHERWQEVAIELGDWAMEMTTAPSDEITPETILVGMEAAVMSPDYRKSTAATWWRAATDDQKKIAAAWYLQQLQTTREADDPD</sequence>
<accession>A0A0F9K5B4</accession>
<organism evidence="1">
    <name type="scientific">marine sediment metagenome</name>
    <dbReference type="NCBI Taxonomy" id="412755"/>
    <lineage>
        <taxon>unclassified sequences</taxon>
        <taxon>metagenomes</taxon>
        <taxon>ecological metagenomes</taxon>
    </lineage>
</organism>
<gene>
    <name evidence="1" type="ORF">LCGC14_1372290</name>
</gene>
<name>A0A0F9K5B4_9ZZZZ</name>
<comment type="caution">
    <text evidence="1">The sequence shown here is derived from an EMBL/GenBank/DDBJ whole genome shotgun (WGS) entry which is preliminary data.</text>
</comment>
<reference evidence="1" key="1">
    <citation type="journal article" date="2015" name="Nature">
        <title>Complex archaea that bridge the gap between prokaryotes and eukaryotes.</title>
        <authorList>
            <person name="Spang A."/>
            <person name="Saw J.H."/>
            <person name="Jorgensen S.L."/>
            <person name="Zaremba-Niedzwiedzka K."/>
            <person name="Martijn J."/>
            <person name="Lind A.E."/>
            <person name="van Eijk R."/>
            <person name="Schleper C."/>
            <person name="Guy L."/>
            <person name="Ettema T.J."/>
        </authorList>
    </citation>
    <scope>NUCLEOTIDE SEQUENCE</scope>
</reference>
<proteinExistence type="predicted"/>
<dbReference type="EMBL" id="LAZR01008677">
    <property type="protein sequence ID" value="KKM77213.1"/>
    <property type="molecule type" value="Genomic_DNA"/>
</dbReference>
<evidence type="ECO:0000313" key="1">
    <source>
        <dbReference type="EMBL" id="KKM77213.1"/>
    </source>
</evidence>